<proteinExistence type="predicted"/>
<reference evidence="2" key="1">
    <citation type="submission" date="2019-09" db="EMBL/GenBank/DDBJ databases">
        <title>Draft genome information of white flower Hibiscus syriacus.</title>
        <authorList>
            <person name="Kim Y.-M."/>
        </authorList>
    </citation>
    <scope>NUCLEOTIDE SEQUENCE [LARGE SCALE GENOMIC DNA]</scope>
    <source>
        <strain evidence="2">YM2019G1</strain>
    </source>
</reference>
<comment type="caution">
    <text evidence="2">The sequence shown here is derived from an EMBL/GenBank/DDBJ whole genome shotgun (WGS) entry which is preliminary data.</text>
</comment>
<evidence type="ECO:0000313" key="3">
    <source>
        <dbReference type="Proteomes" id="UP000436088"/>
    </source>
</evidence>
<dbReference type="InterPro" id="IPR039923">
    <property type="entry name" value="Protodermal_1"/>
</dbReference>
<gene>
    <name evidence="2" type="ORF">F3Y22_tig00113337pilonHSYRG00191</name>
</gene>
<feature type="transmembrane region" description="Helical" evidence="1">
    <location>
        <begin position="100"/>
        <end position="121"/>
    </location>
</feature>
<keyword evidence="1" id="KW-0472">Membrane</keyword>
<dbReference type="PANTHER" id="PTHR33210:SF16">
    <property type="entry name" value="OS04G0517000 PROTEIN"/>
    <property type="match status" value="1"/>
</dbReference>
<keyword evidence="3" id="KW-1185">Reference proteome</keyword>
<organism evidence="2 3">
    <name type="scientific">Hibiscus syriacus</name>
    <name type="common">Rose of Sharon</name>
    <dbReference type="NCBI Taxonomy" id="106335"/>
    <lineage>
        <taxon>Eukaryota</taxon>
        <taxon>Viridiplantae</taxon>
        <taxon>Streptophyta</taxon>
        <taxon>Embryophyta</taxon>
        <taxon>Tracheophyta</taxon>
        <taxon>Spermatophyta</taxon>
        <taxon>Magnoliopsida</taxon>
        <taxon>eudicotyledons</taxon>
        <taxon>Gunneridae</taxon>
        <taxon>Pentapetalae</taxon>
        <taxon>rosids</taxon>
        <taxon>malvids</taxon>
        <taxon>Malvales</taxon>
        <taxon>Malvaceae</taxon>
        <taxon>Malvoideae</taxon>
        <taxon>Hibiscus</taxon>
    </lineage>
</organism>
<dbReference type="Proteomes" id="UP000436088">
    <property type="component" value="Unassembled WGS sequence"/>
</dbReference>
<keyword evidence="1" id="KW-0812">Transmembrane</keyword>
<dbReference type="AlphaFoldDB" id="A0A6A2Y2Z7"/>
<protein>
    <submittedName>
        <fullName evidence="2">Structural maintenance of chromosomes protein 1A</fullName>
    </submittedName>
</protein>
<keyword evidence="1" id="KW-1133">Transmembrane helix</keyword>
<dbReference type="PANTHER" id="PTHR33210">
    <property type="entry name" value="PROTODERMAL FACTOR 1"/>
    <property type="match status" value="1"/>
</dbReference>
<evidence type="ECO:0000256" key="1">
    <source>
        <dbReference type="SAM" id="Phobius"/>
    </source>
</evidence>
<evidence type="ECO:0000313" key="2">
    <source>
        <dbReference type="EMBL" id="KAE8662514.1"/>
    </source>
</evidence>
<feature type="transmembrane region" description="Helical" evidence="1">
    <location>
        <begin position="34"/>
        <end position="55"/>
    </location>
</feature>
<dbReference type="EMBL" id="VEPZ02001705">
    <property type="protein sequence ID" value="KAE8662514.1"/>
    <property type="molecule type" value="Genomic_DNA"/>
</dbReference>
<accession>A0A6A2Y2Z7</accession>
<sequence length="420" mass="47312">MVQIQVQVALVFVGESRAFTSLLIGVESCTKDWHHYTNGGLAIAIMFAAMIGEIVSRRHASNIPTNNFLIRSQTAVRFLPQNGSLLVPSDQIMKMATSLVLSRLFLFLFLTTYFAAATTTLRRHSGFLYSRTRGRCTPEFWSSRREAWPRMVPHGSTVSKVFGSRASERFRSDMRLLETRDVNEEGDVFRELVKQASAALLNSYARKGFPYSAWEVKSLMIQGLVSEGAAARLTQRFSVANDACIYSLLPLFVHVLLENKASSSKKAWKSFSSILQTRLHKLHKSKAIKKPNKNTRLQIPTSNSTRRLQFKSKKRRRILPFGYRRYYLSGNKAAAPVYIDKLFKEAADVSEVVGYVQQQPLEKMNGKKLIDEAGTSNESGAEKSVGLGSPMLYGIDAKAEEFIASFRAEMERQEIIARNL</sequence>
<name>A0A6A2Y2Z7_HIBSY</name>